<gene>
    <name evidence="1" type="ORF">CLAFUR5_06340</name>
</gene>
<dbReference type="KEGG" id="ffu:CLAFUR5_06340"/>
<dbReference type="GeneID" id="71986218"/>
<sequence>MVVQEMATTIKAVDISRVRATTVAPSQAGEASHWSGRDDNWPDLQDRYHNHKIDITRSSTASRMDEA</sequence>
<keyword evidence="2" id="KW-1185">Reference proteome</keyword>
<dbReference type="Proteomes" id="UP000756132">
    <property type="component" value="Chromosome 5"/>
</dbReference>
<accession>A0A9Q8LI35</accession>
<evidence type="ECO:0000313" key="1">
    <source>
        <dbReference type="EMBL" id="UJO17785.1"/>
    </source>
</evidence>
<evidence type="ECO:0000313" key="2">
    <source>
        <dbReference type="Proteomes" id="UP000756132"/>
    </source>
</evidence>
<protein>
    <submittedName>
        <fullName evidence="1">Uncharacterized protein</fullName>
    </submittedName>
</protein>
<name>A0A9Q8LI35_PASFU</name>
<dbReference type="RefSeq" id="XP_047762151.1">
    <property type="nucleotide sequence ID" value="XM_047905488.1"/>
</dbReference>
<proteinExistence type="predicted"/>
<dbReference type="EMBL" id="CP090167">
    <property type="protein sequence ID" value="UJO17785.1"/>
    <property type="molecule type" value="Genomic_DNA"/>
</dbReference>
<reference evidence="1" key="1">
    <citation type="submission" date="2021-12" db="EMBL/GenBank/DDBJ databases">
        <authorList>
            <person name="Zaccaron A."/>
            <person name="Stergiopoulos I."/>
        </authorList>
    </citation>
    <scope>NUCLEOTIDE SEQUENCE</scope>
    <source>
        <strain evidence="1">Race5_Kim</strain>
    </source>
</reference>
<organism evidence="1 2">
    <name type="scientific">Passalora fulva</name>
    <name type="common">Tomato leaf mold</name>
    <name type="synonym">Cladosporium fulvum</name>
    <dbReference type="NCBI Taxonomy" id="5499"/>
    <lineage>
        <taxon>Eukaryota</taxon>
        <taxon>Fungi</taxon>
        <taxon>Dikarya</taxon>
        <taxon>Ascomycota</taxon>
        <taxon>Pezizomycotina</taxon>
        <taxon>Dothideomycetes</taxon>
        <taxon>Dothideomycetidae</taxon>
        <taxon>Mycosphaerellales</taxon>
        <taxon>Mycosphaerellaceae</taxon>
        <taxon>Fulvia</taxon>
    </lineage>
</organism>
<reference evidence="1" key="2">
    <citation type="journal article" date="2022" name="Microb. Genom.">
        <title>A chromosome-scale genome assembly of the tomato pathogen Cladosporium fulvum reveals a compartmentalized genome architecture and the presence of a dispensable chromosome.</title>
        <authorList>
            <person name="Zaccaron A.Z."/>
            <person name="Chen L.H."/>
            <person name="Samaras A."/>
            <person name="Stergiopoulos I."/>
        </authorList>
    </citation>
    <scope>NUCLEOTIDE SEQUENCE</scope>
    <source>
        <strain evidence="1">Race5_Kim</strain>
    </source>
</reference>
<dbReference type="AlphaFoldDB" id="A0A9Q8LI35"/>